<evidence type="ECO:0000313" key="1">
    <source>
        <dbReference type="EMBL" id="CAC5404836.1"/>
    </source>
</evidence>
<dbReference type="OrthoDB" id="10059235at2759"/>
<dbReference type="PANTHER" id="PTHR45749:SF14">
    <property type="entry name" value="TTF-TYPE DOMAIN-CONTAINING PROTEIN"/>
    <property type="match status" value="1"/>
</dbReference>
<protein>
    <submittedName>
        <fullName evidence="1">Uncharacterized protein</fullName>
    </submittedName>
</protein>
<evidence type="ECO:0000313" key="2">
    <source>
        <dbReference type="Proteomes" id="UP000507470"/>
    </source>
</evidence>
<gene>
    <name evidence="1" type="ORF">MCOR_38580</name>
</gene>
<name>A0A6J8DA14_MYTCO</name>
<dbReference type="InterPro" id="IPR012337">
    <property type="entry name" value="RNaseH-like_sf"/>
</dbReference>
<reference evidence="1 2" key="1">
    <citation type="submission" date="2020-06" db="EMBL/GenBank/DDBJ databases">
        <authorList>
            <person name="Li R."/>
            <person name="Bekaert M."/>
        </authorList>
    </citation>
    <scope>NUCLEOTIDE SEQUENCE [LARGE SCALE GENOMIC DNA]</scope>
    <source>
        <strain evidence="2">wild</strain>
    </source>
</reference>
<keyword evidence="2" id="KW-1185">Reference proteome</keyword>
<dbReference type="AlphaFoldDB" id="A0A6J8DA14"/>
<proteinExistence type="predicted"/>
<sequence length="395" mass="45418">MYRGFMKHEQSDCHLESVQRLNLDKLNKDIGIVIKEQVSDLRGKTRSFLLTIISNLKFRGRQCLPLRGRADDSDSNVNQLNVMRCEDNPNFKEWLLRKSEKYTSPEIQNELLKIMSQILVGDETTDVSNREQLVACIRWIDEQLEVHEDFTGLYQIDDTCAKTISDSIQDTYDGASAMSGPKSGVQKRIKDEQPKALYNHCHGHRLNLACSDSIKRVKIMCDALDKTQEITKLVKKSLQRDTQLEKIRRAALLESEDDYMYAGIRVLCPTRWTVKADVMIAIINKYESLKKLWEWSLEKLKDTDMRARVRGVGAHMQRFDFFFGLSLGKCLLRNADNLNASLQTKDLSAAEGNVMALKTVKAISLMRTDETYRLFRQKVTNFAELKGVAEPCLHR</sequence>
<dbReference type="PANTHER" id="PTHR45749">
    <property type="match status" value="1"/>
</dbReference>
<accession>A0A6J8DA14</accession>
<dbReference type="Proteomes" id="UP000507470">
    <property type="component" value="Unassembled WGS sequence"/>
</dbReference>
<dbReference type="SUPFAM" id="SSF53098">
    <property type="entry name" value="Ribonuclease H-like"/>
    <property type="match status" value="1"/>
</dbReference>
<dbReference type="EMBL" id="CACVKT020007046">
    <property type="protein sequence ID" value="CAC5404836.1"/>
    <property type="molecule type" value="Genomic_DNA"/>
</dbReference>
<organism evidence="1 2">
    <name type="scientific">Mytilus coruscus</name>
    <name type="common">Sea mussel</name>
    <dbReference type="NCBI Taxonomy" id="42192"/>
    <lineage>
        <taxon>Eukaryota</taxon>
        <taxon>Metazoa</taxon>
        <taxon>Spiralia</taxon>
        <taxon>Lophotrochozoa</taxon>
        <taxon>Mollusca</taxon>
        <taxon>Bivalvia</taxon>
        <taxon>Autobranchia</taxon>
        <taxon>Pteriomorphia</taxon>
        <taxon>Mytilida</taxon>
        <taxon>Mytiloidea</taxon>
        <taxon>Mytilidae</taxon>
        <taxon>Mytilinae</taxon>
        <taxon>Mytilus</taxon>
    </lineage>
</organism>